<dbReference type="PROSITE" id="PS51186">
    <property type="entry name" value="GNAT"/>
    <property type="match status" value="1"/>
</dbReference>
<dbReference type="InterPro" id="IPR016181">
    <property type="entry name" value="Acyl_CoA_acyltransferase"/>
</dbReference>
<name>A0A9P4R178_9PLEO</name>
<feature type="non-terminal residue" evidence="2">
    <location>
        <position position="1"/>
    </location>
</feature>
<dbReference type="EMBL" id="ML996122">
    <property type="protein sequence ID" value="KAF2736749.1"/>
    <property type="molecule type" value="Genomic_DNA"/>
</dbReference>
<keyword evidence="3" id="KW-1185">Reference proteome</keyword>
<comment type="caution">
    <text evidence="2">The sequence shown here is derived from an EMBL/GenBank/DDBJ whole genome shotgun (WGS) entry which is preliminary data.</text>
</comment>
<evidence type="ECO:0000313" key="2">
    <source>
        <dbReference type="EMBL" id="KAF2736749.1"/>
    </source>
</evidence>
<dbReference type="InterPro" id="IPR000182">
    <property type="entry name" value="GNAT_dom"/>
</dbReference>
<dbReference type="SUPFAM" id="SSF55729">
    <property type="entry name" value="Acyl-CoA N-acyltransferases (Nat)"/>
    <property type="match status" value="1"/>
</dbReference>
<evidence type="ECO:0000313" key="3">
    <source>
        <dbReference type="Proteomes" id="UP000799444"/>
    </source>
</evidence>
<organism evidence="2 3">
    <name type="scientific">Polyplosphaeria fusca</name>
    <dbReference type="NCBI Taxonomy" id="682080"/>
    <lineage>
        <taxon>Eukaryota</taxon>
        <taxon>Fungi</taxon>
        <taxon>Dikarya</taxon>
        <taxon>Ascomycota</taxon>
        <taxon>Pezizomycotina</taxon>
        <taxon>Dothideomycetes</taxon>
        <taxon>Pleosporomycetidae</taxon>
        <taxon>Pleosporales</taxon>
        <taxon>Tetraplosphaeriaceae</taxon>
        <taxon>Polyplosphaeria</taxon>
    </lineage>
</organism>
<dbReference type="OrthoDB" id="544277at2759"/>
<feature type="domain" description="N-acetyltransferase" evidence="1">
    <location>
        <begin position="98"/>
        <end position="239"/>
    </location>
</feature>
<dbReference type="InterPro" id="IPR052523">
    <property type="entry name" value="Trichothecene_AcTrans"/>
</dbReference>
<protein>
    <recommendedName>
        <fullName evidence="1">N-acetyltransferase domain-containing protein</fullName>
    </recommendedName>
</protein>
<sequence>PTTTPSKPVVNITHSTSNTYRDATVRMYTPAFATDPVISYMMSHLPQMSFPTARPHVFHLALMAASLNDAIYVEASTASTPSFQCAAVMMPPGKSPTTGLRSMTPRVVWKLVRERGLITLGKGLWKLGGLKFMTKGDEYPVLAKRAKKRVFAKGEKYWYVYFIATDEEHRGKGLASVLLEEVKAWAEKEGKAVWLEASNKDARVVYLKCGFKDVDTEEDLVLGKGEVGRDGLHGGKEGVQIWPMVWWPEGVKGAKKA</sequence>
<dbReference type="GO" id="GO:0016747">
    <property type="term" value="F:acyltransferase activity, transferring groups other than amino-acyl groups"/>
    <property type="evidence" value="ECO:0007669"/>
    <property type="project" value="InterPro"/>
</dbReference>
<dbReference type="PANTHER" id="PTHR42791:SF1">
    <property type="entry name" value="N-ACETYLTRANSFERASE DOMAIN-CONTAINING PROTEIN"/>
    <property type="match status" value="1"/>
</dbReference>
<reference evidence="2" key="1">
    <citation type="journal article" date="2020" name="Stud. Mycol.">
        <title>101 Dothideomycetes genomes: a test case for predicting lifestyles and emergence of pathogens.</title>
        <authorList>
            <person name="Haridas S."/>
            <person name="Albert R."/>
            <person name="Binder M."/>
            <person name="Bloem J."/>
            <person name="Labutti K."/>
            <person name="Salamov A."/>
            <person name="Andreopoulos B."/>
            <person name="Baker S."/>
            <person name="Barry K."/>
            <person name="Bills G."/>
            <person name="Bluhm B."/>
            <person name="Cannon C."/>
            <person name="Castanera R."/>
            <person name="Culley D."/>
            <person name="Daum C."/>
            <person name="Ezra D."/>
            <person name="Gonzalez J."/>
            <person name="Henrissat B."/>
            <person name="Kuo A."/>
            <person name="Liang C."/>
            <person name="Lipzen A."/>
            <person name="Lutzoni F."/>
            <person name="Magnuson J."/>
            <person name="Mondo S."/>
            <person name="Nolan M."/>
            <person name="Ohm R."/>
            <person name="Pangilinan J."/>
            <person name="Park H.-J."/>
            <person name="Ramirez L."/>
            <person name="Alfaro M."/>
            <person name="Sun H."/>
            <person name="Tritt A."/>
            <person name="Yoshinaga Y."/>
            <person name="Zwiers L.-H."/>
            <person name="Turgeon B."/>
            <person name="Goodwin S."/>
            <person name="Spatafora J."/>
            <person name="Crous P."/>
            <person name="Grigoriev I."/>
        </authorList>
    </citation>
    <scope>NUCLEOTIDE SEQUENCE</scope>
    <source>
        <strain evidence="2">CBS 125425</strain>
    </source>
</reference>
<dbReference type="PANTHER" id="PTHR42791">
    <property type="entry name" value="GNAT FAMILY ACETYLTRANSFERASE"/>
    <property type="match status" value="1"/>
</dbReference>
<dbReference type="Proteomes" id="UP000799444">
    <property type="component" value="Unassembled WGS sequence"/>
</dbReference>
<proteinExistence type="predicted"/>
<accession>A0A9P4R178</accession>
<dbReference type="Gene3D" id="3.40.630.30">
    <property type="match status" value="1"/>
</dbReference>
<dbReference type="AlphaFoldDB" id="A0A9P4R178"/>
<dbReference type="Pfam" id="PF00583">
    <property type="entry name" value="Acetyltransf_1"/>
    <property type="match status" value="1"/>
</dbReference>
<evidence type="ECO:0000259" key="1">
    <source>
        <dbReference type="PROSITE" id="PS51186"/>
    </source>
</evidence>
<dbReference type="CDD" id="cd04301">
    <property type="entry name" value="NAT_SF"/>
    <property type="match status" value="1"/>
</dbReference>
<gene>
    <name evidence="2" type="ORF">EJ04DRAFT_411749</name>
</gene>
<feature type="non-terminal residue" evidence="2">
    <location>
        <position position="257"/>
    </location>
</feature>